<sequence length="239" mass="26858">MSELVIREVAKDLWTFSVPFTVFGLIAAGGRSIAIRHSSGGVWVLASTPLCEDQKAKIAEIGEVRWIVAGGELHHLYLKEWKAAYPSATLVGLKELVEKKGQEGVKFDAVFESEEYPKLGYEDEILACYFSGAEKKEIVWCHTPTKTAIVADMLFNLPANEQYSKSKQSAKLFLLGALNPTTMMHRLYVGKNTPNPEVMKKHVKIVDSWDFTRVIPLHGDVFEGNGKEMWRLAFQKLLQ</sequence>
<dbReference type="OrthoDB" id="421671at2759"/>
<accession>A0A5C3Q708</accession>
<dbReference type="InterPro" id="IPR025638">
    <property type="entry name" value="DUF4336"/>
</dbReference>
<dbReference type="InterPro" id="IPR036866">
    <property type="entry name" value="RibonucZ/Hydroxyglut_hydro"/>
</dbReference>
<evidence type="ECO:0008006" key="3">
    <source>
        <dbReference type="Google" id="ProtNLM"/>
    </source>
</evidence>
<evidence type="ECO:0000313" key="1">
    <source>
        <dbReference type="EMBL" id="TFK97894.1"/>
    </source>
</evidence>
<reference evidence="1 2" key="1">
    <citation type="journal article" date="2019" name="Nat. Ecol. Evol.">
        <title>Megaphylogeny resolves global patterns of mushroom evolution.</title>
        <authorList>
            <person name="Varga T."/>
            <person name="Krizsan K."/>
            <person name="Foldi C."/>
            <person name="Dima B."/>
            <person name="Sanchez-Garcia M."/>
            <person name="Sanchez-Ramirez S."/>
            <person name="Szollosi G.J."/>
            <person name="Szarkandi J.G."/>
            <person name="Papp V."/>
            <person name="Albert L."/>
            <person name="Andreopoulos W."/>
            <person name="Angelini C."/>
            <person name="Antonin V."/>
            <person name="Barry K.W."/>
            <person name="Bougher N.L."/>
            <person name="Buchanan P."/>
            <person name="Buyck B."/>
            <person name="Bense V."/>
            <person name="Catcheside P."/>
            <person name="Chovatia M."/>
            <person name="Cooper J."/>
            <person name="Damon W."/>
            <person name="Desjardin D."/>
            <person name="Finy P."/>
            <person name="Geml J."/>
            <person name="Haridas S."/>
            <person name="Hughes K."/>
            <person name="Justo A."/>
            <person name="Karasinski D."/>
            <person name="Kautmanova I."/>
            <person name="Kiss B."/>
            <person name="Kocsube S."/>
            <person name="Kotiranta H."/>
            <person name="LaButti K.M."/>
            <person name="Lechner B.E."/>
            <person name="Liimatainen K."/>
            <person name="Lipzen A."/>
            <person name="Lukacs Z."/>
            <person name="Mihaltcheva S."/>
            <person name="Morgado L.N."/>
            <person name="Niskanen T."/>
            <person name="Noordeloos M.E."/>
            <person name="Ohm R.A."/>
            <person name="Ortiz-Santana B."/>
            <person name="Ovrebo C."/>
            <person name="Racz N."/>
            <person name="Riley R."/>
            <person name="Savchenko A."/>
            <person name="Shiryaev A."/>
            <person name="Soop K."/>
            <person name="Spirin V."/>
            <person name="Szebenyi C."/>
            <person name="Tomsovsky M."/>
            <person name="Tulloss R.E."/>
            <person name="Uehling J."/>
            <person name="Grigoriev I.V."/>
            <person name="Vagvolgyi C."/>
            <person name="Papp T."/>
            <person name="Martin F.M."/>
            <person name="Miettinen O."/>
            <person name="Hibbett D.S."/>
            <person name="Nagy L.G."/>
        </authorList>
    </citation>
    <scope>NUCLEOTIDE SEQUENCE [LARGE SCALE GENOMIC DNA]</scope>
    <source>
        <strain evidence="1 2">CBS 309.79</strain>
    </source>
</reference>
<organism evidence="1 2">
    <name type="scientific">Pterulicium gracile</name>
    <dbReference type="NCBI Taxonomy" id="1884261"/>
    <lineage>
        <taxon>Eukaryota</taxon>
        <taxon>Fungi</taxon>
        <taxon>Dikarya</taxon>
        <taxon>Basidiomycota</taxon>
        <taxon>Agaricomycotina</taxon>
        <taxon>Agaricomycetes</taxon>
        <taxon>Agaricomycetidae</taxon>
        <taxon>Agaricales</taxon>
        <taxon>Pleurotineae</taxon>
        <taxon>Pterulaceae</taxon>
        <taxon>Pterulicium</taxon>
    </lineage>
</organism>
<gene>
    <name evidence="1" type="ORF">BDV98DRAFT_573592</name>
</gene>
<dbReference type="Proteomes" id="UP000305067">
    <property type="component" value="Unassembled WGS sequence"/>
</dbReference>
<protein>
    <recommendedName>
        <fullName evidence="3">Beta-lactamase-like protein</fullName>
    </recommendedName>
</protein>
<dbReference type="EMBL" id="ML178843">
    <property type="protein sequence ID" value="TFK97894.1"/>
    <property type="molecule type" value="Genomic_DNA"/>
</dbReference>
<keyword evidence="2" id="KW-1185">Reference proteome</keyword>
<proteinExistence type="predicted"/>
<dbReference type="PANTHER" id="PTHR33835">
    <property type="entry name" value="YALI0C07656P"/>
    <property type="match status" value="1"/>
</dbReference>
<dbReference type="SUPFAM" id="SSF56281">
    <property type="entry name" value="Metallo-hydrolase/oxidoreductase"/>
    <property type="match status" value="1"/>
</dbReference>
<evidence type="ECO:0000313" key="2">
    <source>
        <dbReference type="Proteomes" id="UP000305067"/>
    </source>
</evidence>
<name>A0A5C3Q708_9AGAR</name>
<dbReference type="PANTHER" id="PTHR33835:SF1">
    <property type="entry name" value="METALLO-BETA-LACTAMASE DOMAIN-CONTAINING PROTEIN"/>
    <property type="match status" value="1"/>
</dbReference>
<dbReference type="AlphaFoldDB" id="A0A5C3Q708"/>